<dbReference type="Pfam" id="PF02577">
    <property type="entry name" value="BFN_dom"/>
    <property type="match status" value="1"/>
</dbReference>
<evidence type="ECO:0000259" key="2">
    <source>
        <dbReference type="PROSITE" id="PS51658"/>
    </source>
</evidence>
<dbReference type="OrthoDB" id="9788698at2"/>
<dbReference type="InterPro" id="IPR001943">
    <property type="entry name" value="UVR_dom"/>
</dbReference>
<evidence type="ECO:0000313" key="3">
    <source>
        <dbReference type="EMBL" id="KPM49826.1"/>
    </source>
</evidence>
<dbReference type="PATRIC" id="fig|1605367.3.peg.2235"/>
<dbReference type="SUPFAM" id="SSF103256">
    <property type="entry name" value="Hypothetical protein TM0160"/>
    <property type="match status" value="1"/>
</dbReference>
<name>A0A0P7C8C3_9BACT</name>
<dbReference type="InterPro" id="IPR003729">
    <property type="entry name" value="Bi_nuclease_dom"/>
</dbReference>
<feature type="domain" description="BFN" evidence="2">
    <location>
        <begin position="3"/>
        <end position="135"/>
    </location>
</feature>
<dbReference type="PROSITE" id="PS50151">
    <property type="entry name" value="UVR"/>
    <property type="match status" value="1"/>
</dbReference>
<evidence type="ECO:0000259" key="1">
    <source>
        <dbReference type="PROSITE" id="PS50151"/>
    </source>
</evidence>
<evidence type="ECO:0000313" key="4">
    <source>
        <dbReference type="Proteomes" id="UP000050454"/>
    </source>
</evidence>
<proteinExistence type="predicted"/>
<dbReference type="RefSeq" id="WP_055144285.1">
    <property type="nucleotide sequence ID" value="NZ_CAKZPM010000011.1"/>
</dbReference>
<keyword evidence="4" id="KW-1185">Reference proteome</keyword>
<dbReference type="AlphaFoldDB" id="A0A0P7C8C3"/>
<feature type="domain" description="UVR" evidence="1">
    <location>
        <begin position="167"/>
        <end position="200"/>
    </location>
</feature>
<reference evidence="3 4" key="1">
    <citation type="submission" date="2015-07" db="EMBL/GenBank/DDBJ databases">
        <title>The draft genome sequence of Leadbetterella sp. JN14-9.</title>
        <authorList>
            <person name="Liu Y."/>
            <person name="Du J."/>
            <person name="Shao Z."/>
        </authorList>
    </citation>
    <scope>NUCLEOTIDE SEQUENCE [LARGE SCALE GENOMIC DNA]</scope>
    <source>
        <strain evidence="3 4">JN14-9</strain>
    </source>
</reference>
<dbReference type="InterPro" id="IPR036104">
    <property type="entry name" value="BFN_sf"/>
</dbReference>
<dbReference type="Gene3D" id="3.10.690.10">
    <property type="entry name" value="Bifunctional nuclease domain"/>
    <property type="match status" value="1"/>
</dbReference>
<dbReference type="GO" id="GO:0004518">
    <property type="term" value="F:nuclease activity"/>
    <property type="evidence" value="ECO:0007669"/>
    <property type="project" value="InterPro"/>
</dbReference>
<dbReference type="Pfam" id="PF02151">
    <property type="entry name" value="UVR"/>
    <property type="match status" value="1"/>
</dbReference>
<dbReference type="Proteomes" id="UP000050454">
    <property type="component" value="Unassembled WGS sequence"/>
</dbReference>
<comment type="caution">
    <text evidence="3">The sequence shown here is derived from an EMBL/GenBank/DDBJ whole genome shotgun (WGS) entry which is preliminary data.</text>
</comment>
<dbReference type="STRING" id="1605367.AFM12_04425"/>
<dbReference type="PANTHER" id="PTHR15160">
    <property type="entry name" value="VON HIPPEL-LINDAU PROTEIN"/>
    <property type="match status" value="1"/>
</dbReference>
<accession>A0A0P7C8C3</accession>
<protein>
    <recommendedName>
        <fullName evidence="5">BFN domain-containing protein</fullName>
    </recommendedName>
</protein>
<evidence type="ECO:0008006" key="5">
    <source>
        <dbReference type="Google" id="ProtNLM"/>
    </source>
</evidence>
<dbReference type="PROSITE" id="PS51658">
    <property type="entry name" value="BFN"/>
    <property type="match status" value="1"/>
</dbReference>
<dbReference type="EMBL" id="LGTQ01000005">
    <property type="protein sequence ID" value="KPM49826.1"/>
    <property type="molecule type" value="Genomic_DNA"/>
</dbReference>
<dbReference type="PANTHER" id="PTHR15160:SF1">
    <property type="entry name" value="VON HIPPEL-LINDAU DISEASE TUMOR SUPPRESSOR"/>
    <property type="match status" value="1"/>
</dbReference>
<gene>
    <name evidence="3" type="ORF">AFM12_04425</name>
</gene>
<organism evidence="3 4">
    <name type="scientific">Jiulongibacter sediminis</name>
    <dbReference type="NCBI Taxonomy" id="1605367"/>
    <lineage>
        <taxon>Bacteria</taxon>
        <taxon>Pseudomonadati</taxon>
        <taxon>Bacteroidota</taxon>
        <taxon>Cytophagia</taxon>
        <taxon>Cytophagales</taxon>
        <taxon>Leadbetterellaceae</taxon>
        <taxon>Jiulongibacter</taxon>
    </lineage>
</organism>
<sequence>MDKTKLEILDISPSQVQAGSFTLVLGEENGDLRLPIIIGMFEAQAIAIELENIKSKRPLTHDLFASFARSFDYTVEEVLITDIDEGVFYAKIVCSDGIRQKNIDARPSDAIAIALRFNAPIYSVQKVLDNAGVSTADLVGERSEEAEEGKKVSVPVSGSKRAKPLSEISISELKKMLQEALDKEAYEDAAKIRDEIERRN</sequence>